<proteinExistence type="predicted"/>
<dbReference type="Proteomes" id="UP001232992">
    <property type="component" value="Unassembled WGS sequence"/>
</dbReference>
<keyword evidence="2" id="KW-1185">Reference proteome</keyword>
<protein>
    <submittedName>
        <fullName evidence="1">Uncharacterized protein</fullName>
    </submittedName>
</protein>
<accession>A0ABT7C031</accession>
<gene>
    <name evidence="1" type="ORF">PMH09_16535</name>
</gene>
<comment type="caution">
    <text evidence="1">The sequence shown here is derived from an EMBL/GenBank/DDBJ whole genome shotgun (WGS) entry which is preliminary data.</text>
</comment>
<evidence type="ECO:0000313" key="1">
    <source>
        <dbReference type="EMBL" id="MDJ1184797.1"/>
    </source>
</evidence>
<name>A0ABT7C031_9CYAN</name>
<sequence length="94" mass="10676">MTSNVVDFEVLSHVAPNGTLRKYGCLEFQRQGCQYRAIVPIAHEDSSAEQETYQALISKLDKCQTQPIPSQSHLTSEEAFQMIFKIAQDREQQS</sequence>
<organism evidence="1 2">
    <name type="scientific">Roseofilum casamattae BLCC-M143</name>
    <dbReference type="NCBI Taxonomy" id="3022442"/>
    <lineage>
        <taxon>Bacteria</taxon>
        <taxon>Bacillati</taxon>
        <taxon>Cyanobacteriota</taxon>
        <taxon>Cyanophyceae</taxon>
        <taxon>Desertifilales</taxon>
        <taxon>Desertifilaceae</taxon>
        <taxon>Roseofilum</taxon>
        <taxon>Roseofilum casamattae</taxon>
    </lineage>
</organism>
<reference evidence="1 2" key="1">
    <citation type="submission" date="2023-01" db="EMBL/GenBank/DDBJ databases">
        <title>Novel diversity within Roseofilum (Cyanobacteria; Desertifilaceae) from marine benthic mats with descriptions of four novel species.</title>
        <authorList>
            <person name="Wang Y."/>
            <person name="Berthold D.E."/>
            <person name="Hu J."/>
            <person name="Lefler F.W."/>
            <person name="Laughinghouse H.D. IV."/>
        </authorList>
    </citation>
    <scope>NUCLEOTIDE SEQUENCE [LARGE SCALE GENOMIC DNA]</scope>
    <source>
        <strain evidence="1 2">BLCC-M143</strain>
    </source>
</reference>
<evidence type="ECO:0000313" key="2">
    <source>
        <dbReference type="Proteomes" id="UP001232992"/>
    </source>
</evidence>
<dbReference type="RefSeq" id="WP_283759452.1">
    <property type="nucleotide sequence ID" value="NZ_JAQOSQ010000020.1"/>
</dbReference>
<dbReference type="EMBL" id="JAQOSQ010000020">
    <property type="protein sequence ID" value="MDJ1184797.1"/>
    <property type="molecule type" value="Genomic_DNA"/>
</dbReference>